<accession>A0A497Y6R6</accession>
<proteinExistence type="predicted"/>
<evidence type="ECO:0000313" key="2">
    <source>
        <dbReference type="EMBL" id="TFB34073.1"/>
    </source>
</evidence>
<comment type="caution">
    <text evidence="1">The sequence shown here is derived from an EMBL/GenBank/DDBJ whole genome shotgun (WGS) entry which is preliminary data.</text>
</comment>
<reference evidence="1 3" key="1">
    <citation type="submission" date="2018-10" db="EMBL/GenBank/DDBJ databases">
        <title>Genomic Encyclopedia of Archaeal and Bacterial Type Strains, Phase II (KMG-II): from individual species to whole genera.</title>
        <authorList>
            <person name="Goeker M."/>
        </authorList>
    </citation>
    <scope>NUCLEOTIDE SEQUENCE [LARGE SCALE GENOMIC DNA]</scope>
    <source>
        <strain evidence="1 3">DSM 19624</strain>
    </source>
</reference>
<dbReference type="Proteomes" id="UP000273898">
    <property type="component" value="Unassembled WGS sequence"/>
</dbReference>
<sequence>MQNRLISGTGKVESAYNRKYACIILLTFLCIAFAACKQNKSKNLSSTVVIKDSSSIVDKNLPLAEEKYQDPPKSLIQNLKQQALHIVLVNVTTVDSVYNSEKIFSAKILKSFKGRLKAGDSLKYMAMNDMKYVKHPNDTLIVFLDKSKSPVSSGDKDVFLYALENASFIGNKYLDSLLTRK</sequence>
<dbReference type="EMBL" id="RCCK01000011">
    <property type="protein sequence ID" value="RLJ76648.1"/>
    <property type="molecule type" value="Genomic_DNA"/>
</dbReference>
<name>A0A497Y6R6_9SPHI</name>
<dbReference type="AlphaFoldDB" id="A0A497Y6R6"/>
<dbReference type="OrthoDB" id="764810at2"/>
<dbReference type="RefSeq" id="WP_121283526.1">
    <property type="nucleotide sequence ID" value="NZ_RCCK01000011.1"/>
</dbReference>
<evidence type="ECO:0000313" key="1">
    <source>
        <dbReference type="EMBL" id="RLJ76648.1"/>
    </source>
</evidence>
<reference evidence="2 4" key="2">
    <citation type="submission" date="2019-03" db="EMBL/GenBank/DDBJ databases">
        <authorList>
            <person name="He R.-H."/>
        </authorList>
    </citation>
    <scope>NUCLEOTIDE SEQUENCE [LARGE SCALE GENOMIC DNA]</scope>
    <source>
        <strain evidence="2 4">DSM 19624</strain>
    </source>
</reference>
<dbReference type="EMBL" id="SOPX01000001">
    <property type="protein sequence ID" value="TFB34073.1"/>
    <property type="molecule type" value="Genomic_DNA"/>
</dbReference>
<keyword evidence="4" id="KW-1185">Reference proteome</keyword>
<dbReference type="Proteomes" id="UP000297429">
    <property type="component" value="Unassembled WGS sequence"/>
</dbReference>
<organism evidence="1 3">
    <name type="scientific">Pedobacter alluvionis</name>
    <dbReference type="NCBI Taxonomy" id="475253"/>
    <lineage>
        <taxon>Bacteria</taxon>
        <taxon>Pseudomonadati</taxon>
        <taxon>Bacteroidota</taxon>
        <taxon>Sphingobacteriia</taxon>
        <taxon>Sphingobacteriales</taxon>
        <taxon>Sphingobacteriaceae</taxon>
        <taxon>Pedobacter</taxon>
    </lineage>
</organism>
<evidence type="ECO:0000313" key="3">
    <source>
        <dbReference type="Proteomes" id="UP000273898"/>
    </source>
</evidence>
<protein>
    <submittedName>
        <fullName evidence="1">Uncharacterized protein</fullName>
    </submittedName>
</protein>
<gene>
    <name evidence="1" type="ORF">BCL90_1691</name>
    <name evidence="2" type="ORF">E3V97_08530</name>
</gene>
<evidence type="ECO:0000313" key="4">
    <source>
        <dbReference type="Proteomes" id="UP000297429"/>
    </source>
</evidence>